<dbReference type="Proteomes" id="UP000216913">
    <property type="component" value="Unassembled WGS sequence"/>
</dbReference>
<feature type="compositionally biased region" description="Polar residues" evidence="2">
    <location>
        <begin position="1"/>
        <end position="18"/>
    </location>
</feature>
<keyword evidence="4" id="KW-1185">Reference proteome</keyword>
<feature type="region of interest" description="Disordered" evidence="2">
    <location>
        <begin position="1"/>
        <end position="49"/>
    </location>
</feature>
<dbReference type="EMBL" id="NEVP01000011">
    <property type="protein sequence ID" value="OZI46634.1"/>
    <property type="molecule type" value="Genomic_DNA"/>
</dbReference>
<dbReference type="AlphaFoldDB" id="A0A261TAH6"/>
<evidence type="ECO:0000256" key="2">
    <source>
        <dbReference type="SAM" id="MobiDB-lite"/>
    </source>
</evidence>
<proteinExistence type="predicted"/>
<accession>A0A261TAH6</accession>
<keyword evidence="1" id="KW-0175">Coiled coil</keyword>
<feature type="region of interest" description="Disordered" evidence="2">
    <location>
        <begin position="207"/>
        <end position="275"/>
    </location>
</feature>
<feature type="compositionally biased region" description="Basic and acidic residues" evidence="2">
    <location>
        <begin position="19"/>
        <end position="32"/>
    </location>
</feature>
<sequence>MSSSVSATDKVRAQQSSLAKREETGREPDRTQPSDSLQTPRQTASSFSVALSEDALERMLAAREALSRFAIESAQSRKDYARTQVERIKERIETLKKLLMMLGDSAARAILREIKQLAGELGAAASVLREGGGGGGGVTVPPVQAAGETATATADTGAGLGAQTAPGQGANAGHEGGSDHPSNAAAPTSGATAAAAMYAAVASTPVEPGAGAPAAGSPATGTPAAGSPAAGTPAADSDETDAADPAPGTAAQVNAQAQSAQARQAEAAQRREDAKALEEALRALKALLAMAQAKIREGDEAARRDAETASREIGEIAQDVTALSLSGLPGGAGVDIPAAPGIPS</sequence>
<feature type="region of interest" description="Disordered" evidence="2">
    <location>
        <begin position="157"/>
        <end position="189"/>
    </location>
</feature>
<feature type="coiled-coil region" evidence="1">
    <location>
        <begin position="71"/>
        <end position="98"/>
    </location>
</feature>
<name>A0A261TAH6_9BORD</name>
<reference evidence="3 4" key="1">
    <citation type="submission" date="2017-05" db="EMBL/GenBank/DDBJ databases">
        <title>Complete and WGS of Bordetella genogroups.</title>
        <authorList>
            <person name="Spilker T."/>
            <person name="LiPuma J."/>
        </authorList>
    </citation>
    <scope>NUCLEOTIDE SEQUENCE [LARGE SCALE GENOMIC DNA]</scope>
    <source>
        <strain evidence="3 4">AU10456</strain>
    </source>
</reference>
<feature type="compositionally biased region" description="Polar residues" evidence="2">
    <location>
        <begin position="33"/>
        <end position="49"/>
    </location>
</feature>
<gene>
    <name evidence="3" type="ORF">CAL25_18220</name>
</gene>
<organism evidence="3 4">
    <name type="scientific">Bordetella genomosp. 5</name>
    <dbReference type="NCBI Taxonomy" id="1395608"/>
    <lineage>
        <taxon>Bacteria</taxon>
        <taxon>Pseudomonadati</taxon>
        <taxon>Pseudomonadota</taxon>
        <taxon>Betaproteobacteria</taxon>
        <taxon>Burkholderiales</taxon>
        <taxon>Alcaligenaceae</taxon>
        <taxon>Bordetella</taxon>
    </lineage>
</organism>
<evidence type="ECO:0000256" key="1">
    <source>
        <dbReference type="SAM" id="Coils"/>
    </source>
</evidence>
<evidence type="ECO:0000313" key="3">
    <source>
        <dbReference type="EMBL" id="OZI46634.1"/>
    </source>
</evidence>
<comment type="caution">
    <text evidence="3">The sequence shown here is derived from an EMBL/GenBank/DDBJ whole genome shotgun (WGS) entry which is preliminary data.</text>
</comment>
<feature type="compositionally biased region" description="Low complexity" evidence="2">
    <location>
        <begin position="207"/>
        <end position="235"/>
    </location>
</feature>
<evidence type="ECO:0000313" key="4">
    <source>
        <dbReference type="Proteomes" id="UP000216913"/>
    </source>
</evidence>
<dbReference type="RefSeq" id="WP_094802438.1">
    <property type="nucleotide sequence ID" value="NZ_NEVP01000011.1"/>
</dbReference>
<protein>
    <submittedName>
        <fullName evidence="3">Uncharacterized protein</fullName>
    </submittedName>
</protein>
<feature type="compositionally biased region" description="Low complexity" evidence="2">
    <location>
        <begin position="243"/>
        <end position="267"/>
    </location>
</feature>